<proteinExistence type="predicted"/>
<protein>
    <submittedName>
        <fullName evidence="1">DUF3888 domain-containing protein</fullName>
    </submittedName>
</protein>
<sequence>MQSFATYSRRSPLEDSQELRFQDMLMHFLNPYINEAVRDYYQRLLLEPPLVYPYYVDVVESRRVNGFRGFILSITLDVTPVVGPHIYVGEDRLTFEVSSGPEVKLINYTHLKTYDLPLNWQHIVKER</sequence>
<name>A0A3A1UYR1_9BACL</name>
<dbReference type="Pfam" id="PF13027">
    <property type="entry name" value="DUF3888"/>
    <property type="match status" value="1"/>
</dbReference>
<evidence type="ECO:0000313" key="1">
    <source>
        <dbReference type="EMBL" id="RIX53729.1"/>
    </source>
</evidence>
<keyword evidence="2" id="KW-1185">Reference proteome</keyword>
<organism evidence="1 2">
    <name type="scientific">Paenibacillus nanensis</name>
    <dbReference type="NCBI Taxonomy" id="393251"/>
    <lineage>
        <taxon>Bacteria</taxon>
        <taxon>Bacillati</taxon>
        <taxon>Bacillota</taxon>
        <taxon>Bacilli</taxon>
        <taxon>Bacillales</taxon>
        <taxon>Paenibacillaceae</taxon>
        <taxon>Paenibacillus</taxon>
    </lineage>
</organism>
<reference evidence="1 2" key="1">
    <citation type="submission" date="2018-09" db="EMBL/GenBank/DDBJ databases">
        <title>Paenibacillus aracenensis nov. sp. isolated from a cave in southern Spain.</title>
        <authorList>
            <person name="Jurado V."/>
            <person name="Gutierrez-Patricio S."/>
            <person name="Gonzalez-Pimentel J.L."/>
            <person name="Miller A.Z."/>
            <person name="Laiz L."/>
            <person name="Saiz-Jimenez C."/>
        </authorList>
    </citation>
    <scope>NUCLEOTIDE SEQUENCE [LARGE SCALE GENOMIC DNA]</scope>
    <source>
        <strain evidence="1 2">DSM 22867</strain>
    </source>
</reference>
<dbReference type="EMBL" id="QXQA01000004">
    <property type="protein sequence ID" value="RIX53729.1"/>
    <property type="molecule type" value="Genomic_DNA"/>
</dbReference>
<comment type="caution">
    <text evidence="1">The sequence shown here is derived from an EMBL/GenBank/DDBJ whole genome shotgun (WGS) entry which is preliminary data.</text>
</comment>
<dbReference type="AlphaFoldDB" id="A0A3A1UYR1"/>
<gene>
    <name evidence="1" type="ORF">D3P08_08830</name>
</gene>
<evidence type="ECO:0000313" key="2">
    <source>
        <dbReference type="Proteomes" id="UP000266482"/>
    </source>
</evidence>
<dbReference type="InterPro" id="IPR024984">
    <property type="entry name" value="DUF3888"/>
</dbReference>
<dbReference type="Proteomes" id="UP000266482">
    <property type="component" value="Unassembled WGS sequence"/>
</dbReference>
<accession>A0A3A1UYR1</accession>
<dbReference type="OrthoDB" id="1906683at2"/>